<dbReference type="InterPro" id="IPR006260">
    <property type="entry name" value="TonB/TolA_C"/>
</dbReference>
<dbReference type="NCBIfam" id="TIGR01352">
    <property type="entry name" value="tonB_Cterm"/>
    <property type="match status" value="1"/>
</dbReference>
<dbReference type="Pfam" id="PF13103">
    <property type="entry name" value="TonB_2"/>
    <property type="match status" value="1"/>
</dbReference>
<organism evidence="7 8">
    <name type="scientific">Ruegeria spongiae</name>
    <dbReference type="NCBI Taxonomy" id="2942209"/>
    <lineage>
        <taxon>Bacteria</taxon>
        <taxon>Pseudomonadati</taxon>
        <taxon>Pseudomonadota</taxon>
        <taxon>Alphaproteobacteria</taxon>
        <taxon>Rhodobacterales</taxon>
        <taxon>Roseobacteraceae</taxon>
        <taxon>Ruegeria</taxon>
    </lineage>
</organism>
<keyword evidence="4" id="KW-0472">Membrane</keyword>
<sequence length="384" mass="40728">MIRRSAVVALVAVLLSIVMHLCFLSLTAADLEEPLTGDSPVDVVELGNAFEEFADAAPEPVQPEPAEVPEPPVEDTVEVDRAEVPVSEALVASADPQRATSPDIGSSAAPQPDPPEAEVTEPVDPSNADAGSSVDTAVAPVEPDTTIETPQEAPAARNEVAETPDAEASATPEPRLLAAVPAPDSAVVPVVPPEREVLRPETPETIVQPSADGSETATVESETEESALAVAVSKRPRLPERKLADQPRGAFDGFSNFDNLRNPEQIMDSPLTLYRREAIDPFARSGNQNRSGGRGPGNSNVTNYAGQVLVHLNRAPVVYVPVRGFAQVFFEINPDGSLAWVDIVDSSGSPEIERAAKEQVRKAVPFPPPPGGSSRKFSFYYQNS</sequence>
<name>A0ABT0Q336_9RHOB</name>
<comment type="subcellular location">
    <subcellularLocation>
        <location evidence="1">Membrane</location>
        <topology evidence="1">Single-pass membrane protein</topology>
    </subcellularLocation>
</comment>
<proteinExistence type="predicted"/>
<feature type="region of interest" description="Disordered" evidence="5">
    <location>
        <begin position="57"/>
        <end position="77"/>
    </location>
</feature>
<feature type="compositionally biased region" description="Pro residues" evidence="5">
    <location>
        <begin position="60"/>
        <end position="71"/>
    </location>
</feature>
<dbReference type="RefSeq" id="WP_249710216.1">
    <property type="nucleotide sequence ID" value="NZ_JAMFMB010000013.1"/>
</dbReference>
<keyword evidence="2" id="KW-0812">Transmembrane</keyword>
<feature type="region of interest" description="Disordered" evidence="5">
    <location>
        <begin position="354"/>
        <end position="374"/>
    </location>
</feature>
<evidence type="ECO:0000313" key="8">
    <source>
        <dbReference type="Proteomes" id="UP001203880"/>
    </source>
</evidence>
<feature type="region of interest" description="Disordered" evidence="5">
    <location>
        <begin position="89"/>
        <end position="172"/>
    </location>
</feature>
<keyword evidence="8" id="KW-1185">Reference proteome</keyword>
<evidence type="ECO:0000259" key="6">
    <source>
        <dbReference type="PROSITE" id="PS52015"/>
    </source>
</evidence>
<gene>
    <name evidence="7" type="ORF">M3P21_11865</name>
</gene>
<dbReference type="InterPro" id="IPR037682">
    <property type="entry name" value="TonB_C"/>
</dbReference>
<accession>A0ABT0Q336</accession>
<dbReference type="Proteomes" id="UP001203880">
    <property type="component" value="Unassembled WGS sequence"/>
</dbReference>
<dbReference type="Gene3D" id="3.30.1150.10">
    <property type="match status" value="1"/>
</dbReference>
<evidence type="ECO:0000313" key="7">
    <source>
        <dbReference type="EMBL" id="MCL6284223.1"/>
    </source>
</evidence>
<evidence type="ECO:0000256" key="4">
    <source>
        <dbReference type="ARBA" id="ARBA00023136"/>
    </source>
</evidence>
<evidence type="ECO:0000256" key="5">
    <source>
        <dbReference type="SAM" id="MobiDB-lite"/>
    </source>
</evidence>
<feature type="compositionally biased region" description="Low complexity" evidence="5">
    <location>
        <begin position="214"/>
        <end position="225"/>
    </location>
</feature>
<evidence type="ECO:0000256" key="3">
    <source>
        <dbReference type="ARBA" id="ARBA00022989"/>
    </source>
</evidence>
<dbReference type="EMBL" id="JAMFMB010000013">
    <property type="protein sequence ID" value="MCL6284223.1"/>
    <property type="molecule type" value="Genomic_DNA"/>
</dbReference>
<evidence type="ECO:0000256" key="1">
    <source>
        <dbReference type="ARBA" id="ARBA00004167"/>
    </source>
</evidence>
<feature type="domain" description="TonB C-terminal" evidence="6">
    <location>
        <begin position="298"/>
        <end position="384"/>
    </location>
</feature>
<evidence type="ECO:0000256" key="2">
    <source>
        <dbReference type="ARBA" id="ARBA00022692"/>
    </source>
</evidence>
<dbReference type="SUPFAM" id="SSF74653">
    <property type="entry name" value="TolA/TonB C-terminal domain"/>
    <property type="match status" value="1"/>
</dbReference>
<reference evidence="7" key="1">
    <citation type="submission" date="2022-05" db="EMBL/GenBank/DDBJ databases">
        <authorList>
            <person name="Park J.-S."/>
        </authorList>
    </citation>
    <scope>NUCLEOTIDE SEQUENCE</scope>
    <source>
        <strain evidence="7">2012CJ41-6</strain>
    </source>
</reference>
<dbReference type="PROSITE" id="PS52015">
    <property type="entry name" value="TONB_CTD"/>
    <property type="match status" value="1"/>
</dbReference>
<feature type="region of interest" description="Disordered" evidence="5">
    <location>
        <begin position="201"/>
        <end position="225"/>
    </location>
</feature>
<protein>
    <submittedName>
        <fullName evidence="7">TonB family protein</fullName>
    </submittedName>
</protein>
<keyword evidence="3" id="KW-1133">Transmembrane helix</keyword>
<comment type="caution">
    <text evidence="7">The sequence shown here is derived from an EMBL/GenBank/DDBJ whole genome shotgun (WGS) entry which is preliminary data.</text>
</comment>